<dbReference type="Pfam" id="PF14291">
    <property type="entry name" value="DUF4371"/>
    <property type="match status" value="1"/>
</dbReference>
<dbReference type="PANTHER" id="PTHR45749">
    <property type="match status" value="1"/>
</dbReference>
<name>A0AAD8IWN6_9APIA</name>
<evidence type="ECO:0000259" key="1">
    <source>
        <dbReference type="Pfam" id="PF14291"/>
    </source>
</evidence>
<keyword evidence="3" id="KW-1185">Reference proteome</keyword>
<protein>
    <submittedName>
        <fullName evidence="2">Zinc finger MYM-type protein 1-like</fullName>
    </submittedName>
</protein>
<dbReference type="AlphaFoldDB" id="A0AAD8IWN6"/>
<dbReference type="Proteomes" id="UP001237642">
    <property type="component" value="Unassembled WGS sequence"/>
</dbReference>
<reference evidence="2" key="2">
    <citation type="submission" date="2023-05" db="EMBL/GenBank/DDBJ databases">
        <authorList>
            <person name="Schelkunov M.I."/>
        </authorList>
    </citation>
    <scope>NUCLEOTIDE SEQUENCE</scope>
    <source>
        <strain evidence="2">Hsosn_3</strain>
        <tissue evidence="2">Leaf</tissue>
    </source>
</reference>
<gene>
    <name evidence="2" type="ORF">POM88_011674</name>
</gene>
<dbReference type="InterPro" id="IPR025398">
    <property type="entry name" value="DUF4371"/>
</dbReference>
<dbReference type="EMBL" id="JAUIZM010000003">
    <property type="protein sequence ID" value="KAK1392618.1"/>
    <property type="molecule type" value="Genomic_DNA"/>
</dbReference>
<evidence type="ECO:0000313" key="3">
    <source>
        <dbReference type="Proteomes" id="UP001237642"/>
    </source>
</evidence>
<accession>A0AAD8IWN6</accession>
<organism evidence="2 3">
    <name type="scientific">Heracleum sosnowskyi</name>
    <dbReference type="NCBI Taxonomy" id="360622"/>
    <lineage>
        <taxon>Eukaryota</taxon>
        <taxon>Viridiplantae</taxon>
        <taxon>Streptophyta</taxon>
        <taxon>Embryophyta</taxon>
        <taxon>Tracheophyta</taxon>
        <taxon>Spermatophyta</taxon>
        <taxon>Magnoliopsida</taxon>
        <taxon>eudicotyledons</taxon>
        <taxon>Gunneridae</taxon>
        <taxon>Pentapetalae</taxon>
        <taxon>asterids</taxon>
        <taxon>campanulids</taxon>
        <taxon>Apiales</taxon>
        <taxon>Apiaceae</taxon>
        <taxon>Apioideae</taxon>
        <taxon>apioid superclade</taxon>
        <taxon>Tordylieae</taxon>
        <taxon>Tordyliinae</taxon>
        <taxon>Heracleum</taxon>
    </lineage>
</organism>
<dbReference type="PANTHER" id="PTHR45749:SF37">
    <property type="entry name" value="OS05G0311600 PROTEIN"/>
    <property type="match status" value="1"/>
</dbReference>
<proteinExistence type="predicted"/>
<evidence type="ECO:0000313" key="2">
    <source>
        <dbReference type="EMBL" id="KAK1392618.1"/>
    </source>
</evidence>
<sequence length="103" mass="11754">MAIVLQFVDVSGVIRERFFDFVNVLDTTSLTLKKELSDVLTRNNLSIQNMRGQGCDGASNMCGAFNDLHALFLRDCPYAYYVHCFAHRLQLALVWTAEKQDYV</sequence>
<reference evidence="2" key="1">
    <citation type="submission" date="2023-02" db="EMBL/GenBank/DDBJ databases">
        <title>Genome of toxic invasive species Heracleum sosnowskyi carries increased number of genes despite the absence of recent whole-genome duplications.</title>
        <authorList>
            <person name="Schelkunov M."/>
            <person name="Shtratnikova V."/>
            <person name="Makarenko M."/>
            <person name="Klepikova A."/>
            <person name="Omelchenko D."/>
            <person name="Novikova G."/>
            <person name="Obukhova E."/>
            <person name="Bogdanov V."/>
            <person name="Penin A."/>
            <person name="Logacheva M."/>
        </authorList>
    </citation>
    <scope>NUCLEOTIDE SEQUENCE</scope>
    <source>
        <strain evidence="2">Hsosn_3</strain>
        <tissue evidence="2">Leaf</tissue>
    </source>
</reference>
<comment type="caution">
    <text evidence="2">The sequence shown here is derived from an EMBL/GenBank/DDBJ whole genome shotgun (WGS) entry which is preliminary data.</text>
</comment>
<feature type="domain" description="DUF4371" evidence="1">
    <location>
        <begin position="1"/>
        <end position="66"/>
    </location>
</feature>